<dbReference type="InterPro" id="IPR028098">
    <property type="entry name" value="Glyco_trans_4-like_N"/>
</dbReference>
<feature type="domain" description="Glycosyl transferase family 1" evidence="1">
    <location>
        <begin position="189"/>
        <end position="355"/>
    </location>
</feature>
<evidence type="ECO:0000259" key="1">
    <source>
        <dbReference type="Pfam" id="PF00534"/>
    </source>
</evidence>
<dbReference type="InterPro" id="IPR001296">
    <property type="entry name" value="Glyco_trans_1"/>
</dbReference>
<feature type="domain" description="Glycosyltransferase subfamily 4-like N-terminal" evidence="2">
    <location>
        <begin position="19"/>
        <end position="159"/>
    </location>
</feature>
<comment type="caution">
    <text evidence="3">The sequence shown here is derived from an EMBL/GenBank/DDBJ whole genome shotgun (WGS) entry which is preliminary data.</text>
</comment>
<organism evidence="3 4">
    <name type="scientific">Sulfurovum zhangzhouensis</name>
    <dbReference type="NCBI Taxonomy" id="3019067"/>
    <lineage>
        <taxon>Bacteria</taxon>
        <taxon>Pseudomonadati</taxon>
        <taxon>Campylobacterota</taxon>
        <taxon>Epsilonproteobacteria</taxon>
        <taxon>Campylobacterales</taxon>
        <taxon>Sulfurovaceae</taxon>
        <taxon>Sulfurovum</taxon>
    </lineage>
</organism>
<evidence type="ECO:0000313" key="4">
    <source>
        <dbReference type="Proteomes" id="UP001169069"/>
    </source>
</evidence>
<gene>
    <name evidence="3" type="ORF">PGH07_10205</name>
</gene>
<dbReference type="RefSeq" id="WP_289414368.1">
    <property type="nucleotide sequence ID" value="NZ_JAQIBD010000004.1"/>
</dbReference>
<proteinExistence type="predicted"/>
<dbReference type="PANTHER" id="PTHR45947:SF3">
    <property type="entry name" value="SULFOQUINOVOSYL TRANSFERASE SQD2"/>
    <property type="match status" value="1"/>
</dbReference>
<evidence type="ECO:0000259" key="2">
    <source>
        <dbReference type="Pfam" id="PF13439"/>
    </source>
</evidence>
<evidence type="ECO:0000313" key="3">
    <source>
        <dbReference type="EMBL" id="MDM5272548.1"/>
    </source>
</evidence>
<dbReference type="Proteomes" id="UP001169069">
    <property type="component" value="Unassembled WGS sequence"/>
</dbReference>
<dbReference type="SUPFAM" id="SSF53756">
    <property type="entry name" value="UDP-Glycosyltransferase/glycogen phosphorylase"/>
    <property type="match status" value="1"/>
</dbReference>
<keyword evidence="4" id="KW-1185">Reference proteome</keyword>
<dbReference type="InterPro" id="IPR050194">
    <property type="entry name" value="Glycosyltransferase_grp1"/>
</dbReference>
<dbReference type="PANTHER" id="PTHR45947">
    <property type="entry name" value="SULFOQUINOVOSYL TRANSFERASE SQD2"/>
    <property type="match status" value="1"/>
</dbReference>
<dbReference type="CDD" id="cd03801">
    <property type="entry name" value="GT4_PimA-like"/>
    <property type="match status" value="1"/>
</dbReference>
<protein>
    <submittedName>
        <fullName evidence="3">Glycosyltransferase family 4 protein</fullName>
    </submittedName>
</protein>
<sequence length="383" mass="43183">MNYQKSNKILIAIPCLLLGGTEYQTLSLIKSLKEGGYEVTVLCYFEYDERMVIYMQEAGVTVELMTPSGIRPKGLIATGLSLFGGFRKALKKFRPGIIHVQYMAPGSLAILFFKLFGVKHVVTTAHVPGHIYKRKWIPQFIAKYLTDAFICVSKSSEESFFHKKPELFSARLMKEGRKHFTIYNCVEIPEKANKIREKMDAPLIGIVSRLSREKGVDIILDALPLILKSYPTVKLLIVGDGAERDKLEQQAQKLGIKHAIEWAGLQPKENLEKYYRQMDVVVIPSRFEGFGLTAIEAMGYGIPVVASDVDGLREVLGDDAGMLFQQGKPSELAHSLITLLSDLILYEKVAMEGRQRVEKYFSCIIFKQKILDLYEMVGKGMKV</sequence>
<dbReference type="Pfam" id="PF13439">
    <property type="entry name" value="Glyco_transf_4"/>
    <property type="match status" value="1"/>
</dbReference>
<dbReference type="EMBL" id="JAQIBD010000004">
    <property type="protein sequence ID" value="MDM5272548.1"/>
    <property type="molecule type" value="Genomic_DNA"/>
</dbReference>
<dbReference type="Gene3D" id="3.40.50.2000">
    <property type="entry name" value="Glycogen Phosphorylase B"/>
    <property type="match status" value="2"/>
</dbReference>
<name>A0ABT7R0F4_9BACT</name>
<dbReference type="Pfam" id="PF00534">
    <property type="entry name" value="Glycos_transf_1"/>
    <property type="match status" value="1"/>
</dbReference>
<reference evidence="3" key="1">
    <citation type="submission" date="2023-01" db="EMBL/GenBank/DDBJ databases">
        <title>Sulfurovum sp. zt1-1 genome assembly.</title>
        <authorList>
            <person name="Wang J."/>
        </authorList>
    </citation>
    <scope>NUCLEOTIDE SEQUENCE</scope>
    <source>
        <strain evidence="3">Zt1-1</strain>
    </source>
</reference>
<accession>A0ABT7R0F4</accession>